<reference evidence="2" key="1">
    <citation type="submission" date="2023-07" db="EMBL/GenBank/DDBJ databases">
        <title>draft genome sequence of fig (Ficus carica).</title>
        <authorList>
            <person name="Takahashi T."/>
            <person name="Nishimura K."/>
        </authorList>
    </citation>
    <scope>NUCLEOTIDE SEQUENCE</scope>
</reference>
<evidence type="ECO:0000256" key="1">
    <source>
        <dbReference type="SAM" id="MobiDB-lite"/>
    </source>
</evidence>
<sequence length="172" mass="19370">MGHYCRRFQDAMLPYVPLDIDRPMMQALHILRDGLPLEVRQFTLPPTIVMTLDEMIDTIVEAEIIAYILQAAAPEDDHPFIPVDDTGIGEPVFHDGPFMFQEPIPAVPVQAIPPQEEDADADADVEMDPANPGEDPEGHPVIIIANDDEEEIEEEQEELEEDPEEILFDDDD</sequence>
<comment type="caution">
    <text evidence="2">The sequence shown here is derived from an EMBL/GenBank/DDBJ whole genome shotgun (WGS) entry which is preliminary data.</text>
</comment>
<proteinExistence type="predicted"/>
<dbReference type="Proteomes" id="UP001187192">
    <property type="component" value="Unassembled WGS sequence"/>
</dbReference>
<name>A0AA88E448_FICCA</name>
<evidence type="ECO:0000313" key="3">
    <source>
        <dbReference type="Proteomes" id="UP001187192"/>
    </source>
</evidence>
<protein>
    <submittedName>
        <fullName evidence="2">Uncharacterized protein</fullName>
    </submittedName>
</protein>
<dbReference type="AlphaFoldDB" id="A0AA88E448"/>
<feature type="region of interest" description="Disordered" evidence="1">
    <location>
        <begin position="115"/>
        <end position="172"/>
    </location>
</feature>
<dbReference type="EMBL" id="BTGU01000157">
    <property type="protein sequence ID" value="GMN63734.1"/>
    <property type="molecule type" value="Genomic_DNA"/>
</dbReference>
<evidence type="ECO:0000313" key="2">
    <source>
        <dbReference type="EMBL" id="GMN63734.1"/>
    </source>
</evidence>
<accession>A0AA88E448</accession>
<keyword evidence="3" id="KW-1185">Reference proteome</keyword>
<feature type="compositionally biased region" description="Acidic residues" evidence="1">
    <location>
        <begin position="146"/>
        <end position="172"/>
    </location>
</feature>
<gene>
    <name evidence="2" type="ORF">TIFTF001_032809</name>
</gene>
<organism evidence="2 3">
    <name type="scientific">Ficus carica</name>
    <name type="common">Common fig</name>
    <dbReference type="NCBI Taxonomy" id="3494"/>
    <lineage>
        <taxon>Eukaryota</taxon>
        <taxon>Viridiplantae</taxon>
        <taxon>Streptophyta</taxon>
        <taxon>Embryophyta</taxon>
        <taxon>Tracheophyta</taxon>
        <taxon>Spermatophyta</taxon>
        <taxon>Magnoliopsida</taxon>
        <taxon>eudicotyledons</taxon>
        <taxon>Gunneridae</taxon>
        <taxon>Pentapetalae</taxon>
        <taxon>rosids</taxon>
        <taxon>fabids</taxon>
        <taxon>Rosales</taxon>
        <taxon>Moraceae</taxon>
        <taxon>Ficeae</taxon>
        <taxon>Ficus</taxon>
    </lineage>
</organism>
<feature type="compositionally biased region" description="Acidic residues" evidence="1">
    <location>
        <begin position="115"/>
        <end position="127"/>
    </location>
</feature>